<dbReference type="EMBL" id="JAKCXM010000235">
    <property type="protein sequence ID" value="KAJ0397865.1"/>
    <property type="molecule type" value="Genomic_DNA"/>
</dbReference>
<keyword evidence="4" id="KW-1133">Transmembrane helix</keyword>
<keyword evidence="8" id="KW-1185">Reference proteome</keyword>
<dbReference type="PROSITE" id="PS51257">
    <property type="entry name" value="PROKAR_LIPOPROTEIN"/>
    <property type="match status" value="1"/>
</dbReference>
<evidence type="ECO:0000256" key="5">
    <source>
        <dbReference type="SAM" id="SignalP"/>
    </source>
</evidence>
<evidence type="ECO:0000256" key="2">
    <source>
        <dbReference type="ARBA" id="ARBA00022801"/>
    </source>
</evidence>
<keyword evidence="5" id="KW-0732">Signal</keyword>
<dbReference type="Proteomes" id="UP001209570">
    <property type="component" value="Unassembled WGS sequence"/>
</dbReference>
<evidence type="ECO:0000259" key="6">
    <source>
        <dbReference type="Pfam" id="PF02275"/>
    </source>
</evidence>
<dbReference type="AlphaFoldDB" id="A0AAD5LE37"/>
<proteinExistence type="inferred from homology"/>
<gene>
    <name evidence="7" type="ORF">P43SY_005956</name>
</gene>
<feature type="signal peptide" evidence="5">
    <location>
        <begin position="1"/>
        <end position="25"/>
    </location>
</feature>
<dbReference type="Pfam" id="PF02275">
    <property type="entry name" value="CBAH"/>
    <property type="match status" value="1"/>
</dbReference>
<comment type="caution">
    <text evidence="7">The sequence shown here is derived from an EMBL/GenBank/DDBJ whole genome shotgun (WGS) entry which is preliminary data.</text>
</comment>
<dbReference type="InterPro" id="IPR052193">
    <property type="entry name" value="Peptidase_C59"/>
</dbReference>
<evidence type="ECO:0000313" key="7">
    <source>
        <dbReference type="EMBL" id="KAJ0397865.1"/>
    </source>
</evidence>
<feature type="transmembrane region" description="Helical" evidence="4">
    <location>
        <begin position="420"/>
        <end position="441"/>
    </location>
</feature>
<evidence type="ECO:0000256" key="3">
    <source>
        <dbReference type="SAM" id="MobiDB-lite"/>
    </source>
</evidence>
<feature type="domain" description="Choloylglycine hydrolase/NAAA C-terminal" evidence="6">
    <location>
        <begin position="26"/>
        <end position="340"/>
    </location>
</feature>
<sequence length="462" mass="50951">MFPLHRCAATLALTATAICWNAASACSDVLLNTSIASNIISARTMDFAPDLRTAIEVIPANTTFQELPVRNCVDCPDYSWQSKYGFVALNVVGMNVAADGLNERGLSAGMLWLDATKYPKPHVSTGKDDDEDDDDDQSDSTKPIVTFVCSYLLGNYATVDEVRKGLDTFQVGEFDERIVVPLLHHESIGRLPLHVSVHDASGESLVIEFLKGKTKVYDNINDVLTNDPPLSKQLEALEENGFKHYPGGYGSDERFLRLSVLNRGAYFGYRGGQPEFTYMAGSEEQQGVAAAVHLINTVVRVPNDEATQWTVIRDHARRKLYVQTTQNQVLRQVDLNALDFTNTKSRRLIPVSFGDWFVDITPALTDVSNDAKTVDLPPRTQLEQLLEELIRNGSIPRQTEIPSPKTQDLVAQPSSSSSGFMVGILMGAALAMAGMTVFKALQRGRRSEYRRIPDPETASYAA</sequence>
<dbReference type="Gene3D" id="3.60.60.10">
    <property type="entry name" value="Penicillin V Acylase, Chain A"/>
    <property type="match status" value="1"/>
</dbReference>
<accession>A0AAD5LE37</accession>
<name>A0AAD5LE37_PYTIN</name>
<feature type="region of interest" description="Disordered" evidence="3">
    <location>
        <begin position="393"/>
        <end position="412"/>
    </location>
</feature>
<dbReference type="PANTHER" id="PTHR35527">
    <property type="entry name" value="CHOLOYLGLYCINE HYDROLASE"/>
    <property type="match status" value="1"/>
</dbReference>
<dbReference type="SUPFAM" id="SSF56235">
    <property type="entry name" value="N-terminal nucleophile aminohydrolases (Ntn hydrolases)"/>
    <property type="match status" value="1"/>
</dbReference>
<keyword evidence="4" id="KW-0812">Transmembrane</keyword>
<feature type="compositionally biased region" description="Polar residues" evidence="3">
    <location>
        <begin position="395"/>
        <end position="406"/>
    </location>
</feature>
<reference evidence="7" key="1">
    <citation type="submission" date="2021-12" db="EMBL/GenBank/DDBJ databases">
        <title>Prjna785345.</title>
        <authorList>
            <person name="Rujirawat T."/>
            <person name="Krajaejun T."/>
        </authorList>
    </citation>
    <scope>NUCLEOTIDE SEQUENCE</scope>
    <source>
        <strain evidence="7">Pi057C3</strain>
    </source>
</reference>
<evidence type="ECO:0000256" key="1">
    <source>
        <dbReference type="ARBA" id="ARBA00006625"/>
    </source>
</evidence>
<dbReference type="InterPro" id="IPR029055">
    <property type="entry name" value="Ntn_hydrolases_N"/>
</dbReference>
<evidence type="ECO:0000313" key="8">
    <source>
        <dbReference type="Proteomes" id="UP001209570"/>
    </source>
</evidence>
<comment type="similarity">
    <text evidence="1">Belongs to the peptidase C59 family.</text>
</comment>
<keyword evidence="4" id="KW-0472">Membrane</keyword>
<evidence type="ECO:0000256" key="4">
    <source>
        <dbReference type="SAM" id="Phobius"/>
    </source>
</evidence>
<protein>
    <recommendedName>
        <fullName evidence="6">Choloylglycine hydrolase/NAAA C-terminal domain-containing protein</fullName>
    </recommendedName>
</protein>
<dbReference type="InterPro" id="IPR029132">
    <property type="entry name" value="CBAH/NAAA_C"/>
</dbReference>
<dbReference type="GO" id="GO:0016787">
    <property type="term" value="F:hydrolase activity"/>
    <property type="evidence" value="ECO:0007669"/>
    <property type="project" value="UniProtKB-KW"/>
</dbReference>
<feature type="chain" id="PRO_5041948840" description="Choloylglycine hydrolase/NAAA C-terminal domain-containing protein" evidence="5">
    <location>
        <begin position="26"/>
        <end position="462"/>
    </location>
</feature>
<keyword evidence="2" id="KW-0378">Hydrolase</keyword>
<organism evidence="7 8">
    <name type="scientific">Pythium insidiosum</name>
    <name type="common">Pythiosis disease agent</name>
    <dbReference type="NCBI Taxonomy" id="114742"/>
    <lineage>
        <taxon>Eukaryota</taxon>
        <taxon>Sar</taxon>
        <taxon>Stramenopiles</taxon>
        <taxon>Oomycota</taxon>
        <taxon>Peronosporomycetes</taxon>
        <taxon>Pythiales</taxon>
        <taxon>Pythiaceae</taxon>
        <taxon>Pythium</taxon>
    </lineage>
</organism>
<dbReference type="PANTHER" id="PTHR35527:SF2">
    <property type="entry name" value="HYDROLASE"/>
    <property type="match status" value="1"/>
</dbReference>